<name>A0A7W5AEY2_9ACTN</name>
<comment type="caution">
    <text evidence="1">The sequence shown here is derived from an EMBL/GenBank/DDBJ whole genome shotgun (WGS) entry which is preliminary data.</text>
</comment>
<accession>A0A7W5AEY2</accession>
<gene>
    <name evidence="1" type="ORF">FHR83_002407</name>
</gene>
<sequence length="91" mass="9756">MMILLVATLGLIAAAILALWPAPGDRAHRTPAAAIAEPAETARPTCLEGVLAAQLVGGDITRPQYQRAIERLAARDEERHPLAVPWDDRLA</sequence>
<dbReference type="EMBL" id="JACHXF010000004">
    <property type="protein sequence ID" value="MBB3094744.1"/>
    <property type="molecule type" value="Genomic_DNA"/>
</dbReference>
<organism evidence="1 2">
    <name type="scientific">Actinoplanes campanulatus</name>
    <dbReference type="NCBI Taxonomy" id="113559"/>
    <lineage>
        <taxon>Bacteria</taxon>
        <taxon>Bacillati</taxon>
        <taxon>Actinomycetota</taxon>
        <taxon>Actinomycetes</taxon>
        <taxon>Micromonosporales</taxon>
        <taxon>Micromonosporaceae</taxon>
        <taxon>Actinoplanes</taxon>
    </lineage>
</organism>
<dbReference type="RefSeq" id="WP_183219019.1">
    <property type="nucleotide sequence ID" value="NZ_BMPW01000003.1"/>
</dbReference>
<keyword evidence="2" id="KW-1185">Reference proteome</keyword>
<protein>
    <submittedName>
        <fullName evidence="1">Uncharacterized protein</fullName>
    </submittedName>
</protein>
<evidence type="ECO:0000313" key="1">
    <source>
        <dbReference type="EMBL" id="MBB3094744.1"/>
    </source>
</evidence>
<dbReference type="Proteomes" id="UP000590749">
    <property type="component" value="Unassembled WGS sequence"/>
</dbReference>
<proteinExistence type="predicted"/>
<dbReference type="AlphaFoldDB" id="A0A7W5AEY2"/>
<reference evidence="1 2" key="1">
    <citation type="submission" date="2020-08" db="EMBL/GenBank/DDBJ databases">
        <title>Genomic Encyclopedia of Type Strains, Phase III (KMG-III): the genomes of soil and plant-associated and newly described type strains.</title>
        <authorList>
            <person name="Whitman W."/>
        </authorList>
    </citation>
    <scope>NUCLEOTIDE SEQUENCE [LARGE SCALE GENOMIC DNA]</scope>
    <source>
        <strain evidence="1 2">CECT 3287</strain>
    </source>
</reference>
<evidence type="ECO:0000313" key="2">
    <source>
        <dbReference type="Proteomes" id="UP000590749"/>
    </source>
</evidence>